<feature type="transmembrane region" description="Helical" evidence="7">
    <location>
        <begin position="61"/>
        <end position="78"/>
    </location>
</feature>
<dbReference type="PANTHER" id="PTHR36964:SF1">
    <property type="entry name" value="PROTEIN-METHIONINE-SULFOXIDE REDUCTASE HEME-BINDING SUBUNIT MSRQ"/>
    <property type="match status" value="1"/>
</dbReference>
<name>A0A1G9P4B7_9PROT</name>
<keyword evidence="10" id="KW-1185">Reference proteome</keyword>
<dbReference type="PANTHER" id="PTHR36964">
    <property type="entry name" value="PROTEIN-METHIONINE-SULFOXIDE REDUCTASE HEME-BINDING SUBUNIT MSRQ"/>
    <property type="match status" value="1"/>
</dbReference>
<proteinExistence type="inferred from homology"/>
<dbReference type="GO" id="GO:0046872">
    <property type="term" value="F:metal ion binding"/>
    <property type="evidence" value="ECO:0007669"/>
    <property type="project" value="UniProtKB-KW"/>
</dbReference>
<keyword evidence="3 7" id="KW-0812">Transmembrane</keyword>
<dbReference type="GO" id="GO:0009055">
    <property type="term" value="F:electron transfer activity"/>
    <property type="evidence" value="ECO:0007669"/>
    <property type="project" value="UniProtKB-UniRule"/>
</dbReference>
<accession>A0A1G9P4B7</accession>
<comment type="similarity">
    <text evidence="7">Belongs to the MsrQ family.</text>
</comment>
<dbReference type="RefSeq" id="WP_091767177.1">
    <property type="nucleotide sequence ID" value="NZ_FNHG01000003.1"/>
</dbReference>
<dbReference type="GO" id="GO:0010181">
    <property type="term" value="F:FMN binding"/>
    <property type="evidence" value="ECO:0007669"/>
    <property type="project" value="UniProtKB-UniRule"/>
</dbReference>
<dbReference type="OrthoDB" id="9788328at2"/>
<keyword evidence="7" id="KW-0479">Metal-binding</keyword>
<keyword evidence="6 7" id="KW-0472">Membrane</keyword>
<dbReference type="GO" id="GO:0020037">
    <property type="term" value="F:heme binding"/>
    <property type="evidence" value="ECO:0007669"/>
    <property type="project" value="UniProtKB-UniRule"/>
</dbReference>
<keyword evidence="4 7" id="KW-1133">Transmembrane helix</keyword>
<feature type="transmembrane region" description="Helical" evidence="7">
    <location>
        <begin position="90"/>
        <end position="113"/>
    </location>
</feature>
<comment type="cofactor">
    <cofactor evidence="7">
        <name>heme b</name>
        <dbReference type="ChEBI" id="CHEBI:60344"/>
    </cofactor>
    <text evidence="7">Binds 1 heme b (iron(II)-protoporphyrin IX) group per subunit.</text>
</comment>
<keyword evidence="5 7" id="KW-0408">Iron</keyword>
<evidence type="ECO:0000256" key="5">
    <source>
        <dbReference type="ARBA" id="ARBA00023004"/>
    </source>
</evidence>
<feature type="transmembrane region" description="Helical" evidence="7">
    <location>
        <begin position="20"/>
        <end position="41"/>
    </location>
</feature>
<comment type="cofactor">
    <cofactor evidence="7">
        <name>FMN</name>
        <dbReference type="ChEBI" id="CHEBI:58210"/>
    </cofactor>
    <text evidence="7">Binds 1 FMN per subunit.</text>
</comment>
<keyword evidence="7" id="KW-0349">Heme</keyword>
<keyword evidence="2 7" id="KW-0813">Transport</keyword>
<dbReference type="Pfam" id="PF01794">
    <property type="entry name" value="Ferric_reduct"/>
    <property type="match status" value="1"/>
</dbReference>
<dbReference type="AlphaFoldDB" id="A0A1G9P4B7"/>
<evidence type="ECO:0000256" key="4">
    <source>
        <dbReference type="ARBA" id="ARBA00022989"/>
    </source>
</evidence>
<feature type="transmembrane region" description="Helical" evidence="7">
    <location>
        <begin position="133"/>
        <end position="156"/>
    </location>
</feature>
<organism evidence="9 10">
    <name type="scientific">Maricaulis salignorans</name>
    <dbReference type="NCBI Taxonomy" id="144026"/>
    <lineage>
        <taxon>Bacteria</taxon>
        <taxon>Pseudomonadati</taxon>
        <taxon>Pseudomonadota</taxon>
        <taxon>Alphaproteobacteria</taxon>
        <taxon>Maricaulales</taxon>
        <taxon>Maricaulaceae</taxon>
        <taxon>Maricaulis</taxon>
    </lineage>
</organism>
<dbReference type="STRING" id="144026.SAMN04488568_10388"/>
<comment type="subcellular location">
    <subcellularLocation>
        <location evidence="7">Cell membrane</location>
        <topology evidence="7">Multi-pass membrane protein</topology>
    </subcellularLocation>
    <subcellularLocation>
        <location evidence="1">Membrane</location>
        <topology evidence="1">Multi-pass membrane protein</topology>
    </subcellularLocation>
</comment>
<comment type="function">
    <text evidence="7">Part of the MsrPQ system that repairs oxidized periplasmic proteins containing methionine sulfoxide residues (Met-O), using respiratory chain electrons. Thus protects these proteins from oxidative-stress damage caused by reactive species of oxygen and chlorine generated by the host defense mechanisms. MsrPQ is essential for the maintenance of envelope integrity under bleach stress, rescuing a wide series of structurally unrelated periplasmic proteins from methionine oxidation. MsrQ provides electrons for reduction to the reductase catalytic subunit MsrP, using the quinone pool of the respiratory chain.</text>
</comment>
<dbReference type="GO" id="GO:0005886">
    <property type="term" value="C:plasma membrane"/>
    <property type="evidence" value="ECO:0007669"/>
    <property type="project" value="UniProtKB-SubCell"/>
</dbReference>
<feature type="transmembrane region" description="Helical" evidence="7">
    <location>
        <begin position="168"/>
        <end position="186"/>
    </location>
</feature>
<protein>
    <recommendedName>
        <fullName evidence="7">Protein-methionine-sulfoxide reductase heme-binding subunit MsrQ</fullName>
    </recommendedName>
    <alternativeName>
        <fullName evidence="7">Flavocytochrome MsrQ</fullName>
    </alternativeName>
</protein>
<dbReference type="Proteomes" id="UP000199759">
    <property type="component" value="Unassembled WGS sequence"/>
</dbReference>
<evidence type="ECO:0000313" key="10">
    <source>
        <dbReference type="Proteomes" id="UP000199759"/>
    </source>
</evidence>
<evidence type="ECO:0000256" key="7">
    <source>
        <dbReference type="HAMAP-Rule" id="MF_01207"/>
    </source>
</evidence>
<evidence type="ECO:0000256" key="2">
    <source>
        <dbReference type="ARBA" id="ARBA00022448"/>
    </source>
</evidence>
<dbReference type="InterPro" id="IPR013130">
    <property type="entry name" value="Fe3_Rdtase_TM_dom"/>
</dbReference>
<evidence type="ECO:0000313" key="9">
    <source>
        <dbReference type="EMBL" id="SDL93035.1"/>
    </source>
</evidence>
<keyword evidence="7" id="KW-0285">Flavoprotein</keyword>
<feature type="transmembrane region" description="Helical" evidence="7">
    <location>
        <begin position="192"/>
        <end position="210"/>
    </location>
</feature>
<dbReference type="InterPro" id="IPR022837">
    <property type="entry name" value="MsrQ-like"/>
</dbReference>
<dbReference type="GO" id="GO:0030091">
    <property type="term" value="P:protein repair"/>
    <property type="evidence" value="ECO:0007669"/>
    <property type="project" value="UniProtKB-UniRule"/>
</dbReference>
<sequence length="226" mass="25382">MAKNAVLRSFAKDWLKPLTFWALALPGLWLGWQWGLLLSGAPHDLGFNPIEKTHRFLGDTALRILLISLAVTPFRDLTRWLPIMKVRRRIGLAAFWYAAAHLVAYLGLDLYLAAGMSLTGMWAGLWEDVVKRIYITLGMTAFILLIPLALTSFNAMVRRLGARAWQNLHYSVYPLAVIACLHYGFMVKGNQLGPWIHGGILALLLAYRAGVWIRSRMKPQPVASTS</sequence>
<reference evidence="9 10" key="1">
    <citation type="submission" date="2016-10" db="EMBL/GenBank/DDBJ databases">
        <authorList>
            <person name="de Groot N.N."/>
        </authorList>
    </citation>
    <scope>NUCLEOTIDE SEQUENCE [LARGE SCALE GENOMIC DNA]</scope>
    <source>
        <strain evidence="9 10">DSM 16077</strain>
    </source>
</reference>
<keyword evidence="7" id="KW-0249">Electron transport</keyword>
<comment type="subunit">
    <text evidence="7">Heterodimer of a catalytic subunit (MsrP) and a heme-binding subunit (MsrQ).</text>
</comment>
<evidence type="ECO:0000256" key="1">
    <source>
        <dbReference type="ARBA" id="ARBA00004141"/>
    </source>
</evidence>
<dbReference type="GO" id="GO:0016679">
    <property type="term" value="F:oxidoreductase activity, acting on diphenols and related substances as donors"/>
    <property type="evidence" value="ECO:0007669"/>
    <property type="project" value="TreeGrafter"/>
</dbReference>
<evidence type="ECO:0000256" key="3">
    <source>
        <dbReference type="ARBA" id="ARBA00022692"/>
    </source>
</evidence>
<evidence type="ECO:0000256" key="6">
    <source>
        <dbReference type="ARBA" id="ARBA00023136"/>
    </source>
</evidence>
<gene>
    <name evidence="7" type="primary">msrQ</name>
    <name evidence="9" type="ORF">SAMN04488568_10388</name>
</gene>
<keyword evidence="7" id="KW-0288">FMN</keyword>
<evidence type="ECO:0000259" key="8">
    <source>
        <dbReference type="Pfam" id="PF01794"/>
    </source>
</evidence>
<dbReference type="EMBL" id="FNHG01000003">
    <property type="protein sequence ID" value="SDL93035.1"/>
    <property type="molecule type" value="Genomic_DNA"/>
</dbReference>
<feature type="domain" description="Ferric oxidoreductase" evidence="8">
    <location>
        <begin position="61"/>
        <end position="180"/>
    </location>
</feature>
<dbReference type="HAMAP" id="MF_01207">
    <property type="entry name" value="MsrQ"/>
    <property type="match status" value="1"/>
</dbReference>
<keyword evidence="7" id="KW-1003">Cell membrane</keyword>